<keyword evidence="1" id="KW-0949">S-adenosyl-L-methionine</keyword>
<name>A0A3S4Y0V6_SERFO</name>
<dbReference type="Proteomes" id="UP000270487">
    <property type="component" value="Chromosome"/>
</dbReference>
<organism evidence="3 4">
    <name type="scientific">Serratia fonticola</name>
    <dbReference type="NCBI Taxonomy" id="47917"/>
    <lineage>
        <taxon>Bacteria</taxon>
        <taxon>Pseudomonadati</taxon>
        <taxon>Pseudomonadota</taxon>
        <taxon>Gammaproteobacteria</taxon>
        <taxon>Enterobacterales</taxon>
        <taxon>Yersiniaceae</taxon>
        <taxon>Serratia</taxon>
    </lineage>
</organism>
<dbReference type="InterPro" id="IPR029063">
    <property type="entry name" value="SAM-dependent_MTases_sf"/>
</dbReference>
<keyword evidence="3" id="KW-0808">Transferase</keyword>
<protein>
    <submittedName>
        <fullName evidence="3">Malonyl-CoA O-methyltransferase BioC</fullName>
        <ecNumber evidence="3">2.1.1.197</ecNumber>
    </submittedName>
</protein>
<dbReference type="PANTHER" id="PTHR43464:SF94">
    <property type="entry name" value="MALONYL-[ACYL-CARRIER PROTEIN] O-METHYLTRANSFERASE"/>
    <property type="match status" value="1"/>
</dbReference>
<dbReference type="SUPFAM" id="SSF53335">
    <property type="entry name" value="S-adenosyl-L-methionine-dependent methyltransferases"/>
    <property type="match status" value="1"/>
</dbReference>
<dbReference type="AlphaFoldDB" id="A0A3S4Y0V6"/>
<dbReference type="GO" id="GO:0032259">
    <property type="term" value="P:methylation"/>
    <property type="evidence" value="ECO:0007669"/>
    <property type="project" value="UniProtKB-KW"/>
</dbReference>
<dbReference type="GO" id="GO:0102130">
    <property type="term" value="F:malonyl-CoA methyltransferase activity"/>
    <property type="evidence" value="ECO:0007669"/>
    <property type="project" value="UniProtKB-EC"/>
</dbReference>
<evidence type="ECO:0000313" key="4">
    <source>
        <dbReference type="Proteomes" id="UP000270487"/>
    </source>
</evidence>
<dbReference type="Gene3D" id="3.40.50.150">
    <property type="entry name" value="Vaccinia Virus protein VP39"/>
    <property type="match status" value="1"/>
</dbReference>
<feature type="domain" description="Methyltransferase" evidence="2">
    <location>
        <begin position="50"/>
        <end position="91"/>
    </location>
</feature>
<sequence>MTSAIDTVNKQAVAAAFSRAAASYDTAAVLQREVGERLLGMGLSHPGQQVLDAGCGTGYFSRRWRELGKQVSALDLAPGMLAFARQQQAADRYLLGISNTSLCRPPRWISVLAAWWCSGAAICLWRWLSCIG</sequence>
<dbReference type="CDD" id="cd02440">
    <property type="entry name" value="AdoMet_MTases"/>
    <property type="match status" value="1"/>
</dbReference>
<dbReference type="Pfam" id="PF13649">
    <property type="entry name" value="Methyltransf_25"/>
    <property type="match status" value="1"/>
</dbReference>
<evidence type="ECO:0000313" key="3">
    <source>
        <dbReference type="EMBL" id="VEI66686.1"/>
    </source>
</evidence>
<gene>
    <name evidence="3" type="primary">bioC_1</name>
    <name evidence="3" type="ORF">NCTC13193_01720</name>
</gene>
<dbReference type="EC" id="2.1.1.197" evidence="3"/>
<dbReference type="EMBL" id="LR134492">
    <property type="protein sequence ID" value="VEI66686.1"/>
    <property type="molecule type" value="Genomic_DNA"/>
</dbReference>
<proteinExistence type="predicted"/>
<evidence type="ECO:0000259" key="2">
    <source>
        <dbReference type="Pfam" id="PF13649"/>
    </source>
</evidence>
<dbReference type="PANTHER" id="PTHR43464">
    <property type="entry name" value="METHYLTRANSFERASE"/>
    <property type="match status" value="1"/>
</dbReference>
<evidence type="ECO:0000256" key="1">
    <source>
        <dbReference type="ARBA" id="ARBA00022691"/>
    </source>
</evidence>
<dbReference type="InterPro" id="IPR041698">
    <property type="entry name" value="Methyltransf_25"/>
</dbReference>
<accession>A0A3S4Y0V6</accession>
<reference evidence="3 4" key="1">
    <citation type="submission" date="2018-12" db="EMBL/GenBank/DDBJ databases">
        <authorList>
            <consortium name="Pathogen Informatics"/>
        </authorList>
    </citation>
    <scope>NUCLEOTIDE SEQUENCE [LARGE SCALE GENOMIC DNA]</scope>
    <source>
        <strain evidence="3 4">NCTC13193</strain>
    </source>
</reference>
<keyword evidence="3" id="KW-0489">Methyltransferase</keyword>